<dbReference type="AlphaFoldDB" id="A0A2P2KDH1"/>
<name>A0A2P2KDH1_RHIMU</name>
<sequence length="33" mass="3961">MNISKQAIEACRLAYNKHSISPRIRYMVRKIIR</sequence>
<proteinExistence type="predicted"/>
<organism evidence="1">
    <name type="scientific">Rhizophora mucronata</name>
    <name type="common">Asiatic mangrove</name>
    <dbReference type="NCBI Taxonomy" id="61149"/>
    <lineage>
        <taxon>Eukaryota</taxon>
        <taxon>Viridiplantae</taxon>
        <taxon>Streptophyta</taxon>
        <taxon>Embryophyta</taxon>
        <taxon>Tracheophyta</taxon>
        <taxon>Spermatophyta</taxon>
        <taxon>Magnoliopsida</taxon>
        <taxon>eudicotyledons</taxon>
        <taxon>Gunneridae</taxon>
        <taxon>Pentapetalae</taxon>
        <taxon>rosids</taxon>
        <taxon>fabids</taxon>
        <taxon>Malpighiales</taxon>
        <taxon>Rhizophoraceae</taxon>
        <taxon>Rhizophora</taxon>
    </lineage>
</organism>
<accession>A0A2P2KDH1</accession>
<reference evidence="1" key="1">
    <citation type="submission" date="2018-02" db="EMBL/GenBank/DDBJ databases">
        <title>Rhizophora mucronata_Transcriptome.</title>
        <authorList>
            <person name="Meera S.P."/>
            <person name="Sreeshan A."/>
            <person name="Augustine A."/>
        </authorList>
    </citation>
    <scope>NUCLEOTIDE SEQUENCE</scope>
    <source>
        <tissue evidence="1">Leaf</tissue>
    </source>
</reference>
<dbReference type="EMBL" id="GGEC01023276">
    <property type="protein sequence ID" value="MBX03760.1"/>
    <property type="molecule type" value="Transcribed_RNA"/>
</dbReference>
<evidence type="ECO:0000313" key="1">
    <source>
        <dbReference type="EMBL" id="MBX03760.1"/>
    </source>
</evidence>
<protein>
    <submittedName>
        <fullName evidence="1">Uncharacterized protein</fullName>
    </submittedName>
</protein>